<accession>A0ACC2NJV7</accession>
<reference evidence="1" key="1">
    <citation type="submission" date="2023-04" db="EMBL/GenBank/DDBJ databases">
        <title>A chromosome-level genome assembly of the parasitoid wasp Eretmocerus hayati.</title>
        <authorList>
            <person name="Zhong Y."/>
            <person name="Liu S."/>
            <person name="Liu Y."/>
        </authorList>
    </citation>
    <scope>NUCLEOTIDE SEQUENCE</scope>
    <source>
        <strain evidence="1">ZJU_SS_LIU_2023</strain>
    </source>
</reference>
<gene>
    <name evidence="1" type="ORF">QAD02_002447</name>
</gene>
<name>A0ACC2NJV7_9HYME</name>
<sequence>MLHFLEKGVLLTIAFRSWELIQWATLPENTSQLIWPTKTSNTLERPRFIIFRLQTARLDSKTKYSTEFDHCDIYHVRLYLNDEQYPYEDLNLDWKNQKVAVLFGMYESFRGSYYNVNDNKTLFTRTQFEDIAPIVVIDLAVKRTTKTHPMKENFIFIDIQGFNVKNRFIPREIALLDQEFEEVLSESRILNYTVKPPYESKNLTTKDMDNVLHATDYKRGLLWTDGEIDWQDHLQQLERAIEEAHLIFRMCYVYVNPDNTKYFLKKRFPNFSNKNLITG</sequence>
<evidence type="ECO:0000313" key="2">
    <source>
        <dbReference type="Proteomes" id="UP001239111"/>
    </source>
</evidence>
<protein>
    <submittedName>
        <fullName evidence="1">Uncharacterized protein</fullName>
    </submittedName>
</protein>
<evidence type="ECO:0000313" key="1">
    <source>
        <dbReference type="EMBL" id="KAJ8671188.1"/>
    </source>
</evidence>
<organism evidence="1 2">
    <name type="scientific">Eretmocerus hayati</name>
    <dbReference type="NCBI Taxonomy" id="131215"/>
    <lineage>
        <taxon>Eukaryota</taxon>
        <taxon>Metazoa</taxon>
        <taxon>Ecdysozoa</taxon>
        <taxon>Arthropoda</taxon>
        <taxon>Hexapoda</taxon>
        <taxon>Insecta</taxon>
        <taxon>Pterygota</taxon>
        <taxon>Neoptera</taxon>
        <taxon>Endopterygota</taxon>
        <taxon>Hymenoptera</taxon>
        <taxon>Apocrita</taxon>
        <taxon>Proctotrupomorpha</taxon>
        <taxon>Chalcidoidea</taxon>
        <taxon>Aphelinidae</taxon>
        <taxon>Aphelininae</taxon>
        <taxon>Eretmocerus</taxon>
    </lineage>
</organism>
<dbReference type="Proteomes" id="UP001239111">
    <property type="component" value="Chromosome 3"/>
</dbReference>
<keyword evidence="2" id="KW-1185">Reference proteome</keyword>
<proteinExistence type="predicted"/>
<dbReference type="EMBL" id="CM056743">
    <property type="protein sequence ID" value="KAJ8671188.1"/>
    <property type="molecule type" value="Genomic_DNA"/>
</dbReference>
<comment type="caution">
    <text evidence="1">The sequence shown here is derived from an EMBL/GenBank/DDBJ whole genome shotgun (WGS) entry which is preliminary data.</text>
</comment>